<evidence type="ECO:0000256" key="4">
    <source>
        <dbReference type="ARBA" id="ARBA00023098"/>
    </source>
</evidence>
<dbReference type="GO" id="GO:0043810">
    <property type="term" value="F:ornithine-acyl [acyl carrier protein] N-acyltransferase activity"/>
    <property type="evidence" value="ECO:0007669"/>
    <property type="project" value="UniProtKB-EC"/>
</dbReference>
<dbReference type="AlphaFoldDB" id="A0A3S3UNR1"/>
<evidence type="ECO:0000256" key="1">
    <source>
        <dbReference type="ARBA" id="ARBA00005189"/>
    </source>
</evidence>
<accession>A0A3S3UNR1</accession>
<dbReference type="InterPro" id="IPR016181">
    <property type="entry name" value="Acyl_CoA_acyltransferase"/>
</dbReference>
<keyword evidence="3 11" id="KW-0808">Transferase</keyword>
<evidence type="ECO:0000256" key="9">
    <source>
        <dbReference type="ARBA" id="ARBA00045724"/>
    </source>
</evidence>
<keyword evidence="4" id="KW-0443">Lipid metabolism</keyword>
<evidence type="ECO:0000256" key="7">
    <source>
        <dbReference type="ARBA" id="ARBA00039058"/>
    </source>
</evidence>
<dbReference type="EMBL" id="SADE01000002">
    <property type="protein sequence ID" value="RVU36304.1"/>
    <property type="molecule type" value="Genomic_DNA"/>
</dbReference>
<dbReference type="PANTHER" id="PTHR37323">
    <property type="entry name" value="GCN5-RELATED N-ACETYLTRANSFERASE"/>
    <property type="match status" value="1"/>
</dbReference>
<reference evidence="12" key="1">
    <citation type="submission" date="2019-01" db="EMBL/GenBank/DDBJ databases">
        <title>Gri0909 isolated from a small marine red alga.</title>
        <authorList>
            <person name="Kim J."/>
            <person name="Jeong S.E."/>
            <person name="Jeon C.O."/>
        </authorList>
    </citation>
    <scope>NUCLEOTIDE SEQUENCE [LARGE SCALE GENOMIC DNA]</scope>
    <source>
        <strain evidence="12">Gri0909</strain>
    </source>
</reference>
<comment type="similarity">
    <text evidence="6">Belongs to the acetyltransferase family. OlsB subfamily.</text>
</comment>
<dbReference type="SUPFAM" id="SSF55729">
    <property type="entry name" value="Acyl-CoA N-acyltransferases (Nat)"/>
    <property type="match status" value="1"/>
</dbReference>
<evidence type="ECO:0000256" key="5">
    <source>
        <dbReference type="ARBA" id="ARBA00023315"/>
    </source>
</evidence>
<dbReference type="Gene3D" id="3.40.630.30">
    <property type="match status" value="1"/>
</dbReference>
<dbReference type="RefSeq" id="WP_127765780.1">
    <property type="nucleotide sequence ID" value="NZ_SADE01000002.1"/>
</dbReference>
<evidence type="ECO:0000256" key="3">
    <source>
        <dbReference type="ARBA" id="ARBA00022679"/>
    </source>
</evidence>
<evidence type="ECO:0000256" key="6">
    <source>
        <dbReference type="ARBA" id="ARBA00038095"/>
    </source>
</evidence>
<comment type="catalytic activity">
    <reaction evidence="10">
        <text>a (3R)-hydroxyacyl-[ACP] + L-ornithine = a lyso-ornithine lipid + holo-[ACP] + H(+)</text>
        <dbReference type="Rhea" id="RHEA:20633"/>
        <dbReference type="Rhea" id="RHEA-COMP:9685"/>
        <dbReference type="Rhea" id="RHEA-COMP:9945"/>
        <dbReference type="ChEBI" id="CHEBI:15378"/>
        <dbReference type="ChEBI" id="CHEBI:46911"/>
        <dbReference type="ChEBI" id="CHEBI:64479"/>
        <dbReference type="ChEBI" id="CHEBI:78827"/>
        <dbReference type="ChEBI" id="CHEBI:138482"/>
        <dbReference type="EC" id="2.3.2.30"/>
    </reaction>
    <physiologicalReaction direction="left-to-right" evidence="10">
        <dbReference type="Rhea" id="RHEA:20634"/>
    </physiologicalReaction>
</comment>
<organism evidence="11 12">
    <name type="scientific">Hwanghaeella grinnelliae</name>
    <dbReference type="NCBI Taxonomy" id="2500179"/>
    <lineage>
        <taxon>Bacteria</taxon>
        <taxon>Pseudomonadati</taxon>
        <taxon>Pseudomonadota</taxon>
        <taxon>Alphaproteobacteria</taxon>
        <taxon>Rhodospirillales</taxon>
        <taxon>Rhodospirillaceae</taxon>
        <taxon>Hwanghaeella</taxon>
    </lineage>
</organism>
<comment type="function">
    <text evidence="9">Catalyzes the first step in the biosynthesis of ornithine lipids, which are phosphorus-free membrane lipids. Catalyzes the 3-hydroxyacyl-acyl carrier protein-dependent acylation of ornithine to form lyso-ornithine lipid (LOL).</text>
</comment>
<dbReference type="InterPro" id="IPR052351">
    <property type="entry name" value="Ornithine_N-alpha-AT"/>
</dbReference>
<evidence type="ECO:0000313" key="11">
    <source>
        <dbReference type="EMBL" id="RVU36304.1"/>
    </source>
</evidence>
<dbReference type="PANTHER" id="PTHR37323:SF1">
    <property type="entry name" value="L-ORNITHINE N(ALPHA)-ACYLTRANSFERASE"/>
    <property type="match status" value="1"/>
</dbReference>
<dbReference type="Pfam" id="PF13444">
    <property type="entry name" value="Acetyltransf_5"/>
    <property type="match status" value="1"/>
</dbReference>
<comment type="caution">
    <text evidence="11">The sequence shown here is derived from an EMBL/GenBank/DDBJ whole genome shotgun (WGS) entry which is preliminary data.</text>
</comment>
<keyword evidence="12" id="KW-1185">Reference proteome</keyword>
<evidence type="ECO:0000313" key="12">
    <source>
        <dbReference type="Proteomes" id="UP000287447"/>
    </source>
</evidence>
<dbReference type="EC" id="2.3.2.30" evidence="7"/>
<evidence type="ECO:0000256" key="2">
    <source>
        <dbReference type="ARBA" id="ARBA00022516"/>
    </source>
</evidence>
<evidence type="ECO:0000256" key="10">
    <source>
        <dbReference type="ARBA" id="ARBA00047785"/>
    </source>
</evidence>
<protein>
    <recommendedName>
        <fullName evidence="8">L-ornithine N(alpha)-acyltransferase</fullName>
        <ecNumber evidence="7">2.3.2.30</ecNumber>
    </recommendedName>
</protein>
<gene>
    <name evidence="11" type="ORF">EOI86_13910</name>
</gene>
<dbReference type="OrthoDB" id="9787072at2"/>
<dbReference type="GO" id="GO:0006629">
    <property type="term" value="P:lipid metabolic process"/>
    <property type="evidence" value="ECO:0007669"/>
    <property type="project" value="UniProtKB-KW"/>
</dbReference>
<name>A0A3S3UNR1_9PROT</name>
<evidence type="ECO:0000256" key="8">
    <source>
        <dbReference type="ARBA" id="ARBA00039866"/>
    </source>
</evidence>
<sequence length="280" mass="31150">MKSAALRAHTEGEQTDLASSLAALTNGSLEIKIGSSEADILASQALRYRIFYEEMSAKPTPEMAAALRDFDEFDAVADHLQVVDHDLGSGPESVVGTYRLVRREQAKRHGRFYSIDEYDISPITNLPCEVLELGRSCVDERYRTRRVMDLLWRGIATYVFHYDIEIMFGCASLPGTDIETLALPLSYLHHYHTAPPELCPKALPERYVDMNVLPLDAVDRKAGLLAVPPLIKGYLRLGGFVGDGAVIDPQFNTTDVCVVVKTDQVTGRYVKHYTRQTGEG</sequence>
<keyword evidence="5" id="KW-0012">Acyltransferase</keyword>
<dbReference type="Proteomes" id="UP000287447">
    <property type="component" value="Unassembled WGS sequence"/>
</dbReference>
<comment type="pathway">
    <text evidence="1">Lipid metabolism.</text>
</comment>
<keyword evidence="2" id="KW-0444">Lipid biosynthesis</keyword>
<proteinExistence type="inferred from homology"/>